<reference evidence="2" key="1">
    <citation type="submission" date="2014-05" db="EMBL/GenBank/DDBJ databases">
        <title>Whole genome sequencing of Lactobacillus casei NRIC0644.</title>
        <authorList>
            <person name="Atarashi H."/>
            <person name="Yoshida Y."/>
            <person name="Fujimura S."/>
            <person name="Tanaka N."/>
            <person name="Shiwa Y."/>
            <person name="Yoshikawa H."/>
            <person name="Okada S."/>
            <person name="Nakagawa J."/>
        </authorList>
    </citation>
    <scope>NUCLEOTIDE SEQUENCE [LARGE SCALE GENOMIC DNA]</scope>
    <source>
        <strain evidence="2">NRIC0644</strain>
    </source>
</reference>
<evidence type="ECO:0000313" key="1">
    <source>
        <dbReference type="EMBL" id="GAN35543.1"/>
    </source>
</evidence>
<dbReference type="Pfam" id="PF11187">
    <property type="entry name" value="Mbeg1-like"/>
    <property type="match status" value="1"/>
</dbReference>
<dbReference type="EMBL" id="BAYM01000009">
    <property type="protein sequence ID" value="GAN35543.1"/>
    <property type="molecule type" value="Genomic_DNA"/>
</dbReference>
<protein>
    <submittedName>
        <fullName evidence="1">Esterase/lipase</fullName>
    </submittedName>
</protein>
<proteinExistence type="predicted"/>
<dbReference type="InterPro" id="IPR024499">
    <property type="entry name" value="Mbeg1-like"/>
</dbReference>
<gene>
    <name evidence="1" type="ORF">LC0644_0132</name>
</gene>
<dbReference type="AlphaFoldDB" id="A0A0C9QA28"/>
<organism evidence="1 2">
    <name type="scientific">Lacticaseibacillus paracasei NRIC 0644</name>
    <dbReference type="NCBI Taxonomy" id="1435038"/>
    <lineage>
        <taxon>Bacteria</taxon>
        <taxon>Bacillati</taxon>
        <taxon>Bacillota</taxon>
        <taxon>Bacilli</taxon>
        <taxon>Lactobacillales</taxon>
        <taxon>Lactobacillaceae</taxon>
        <taxon>Lacticaseibacillus</taxon>
    </lineage>
</organism>
<sequence>MPSIADYPQRHSLASFQQTPLTELDAGLFAQLGYLNFNYLIGQPYARFADLNDSTRLNRATLTTWAIPTHQIMLDAMRHSERFARVTWENWLETCSHRNEEDFAAITFTLAPGVYCVSFRGTTNKLVGWKEDLNMSFMPTIPAQRRALSYLIKQISQHPGTYYLTGHSKGGSIATYAFDHLPQPLASQVAHVYSFDGPSGVPLDPSHRDRVTKLVPQSSLIGVSLDPAMNFEVVKSRVKLFGQHDVLTWNIADTTFAHLPTTTWASRYFQKTFALWLAGLDAKATAVTVDALYRILRSGNAITLDDLAKTKNHWRHYLGAFRRLDKHHRQQLGRSFRCLLGAMAGSLVQTH</sequence>
<dbReference type="SUPFAM" id="SSF53474">
    <property type="entry name" value="alpha/beta-Hydrolases"/>
    <property type="match status" value="1"/>
</dbReference>
<comment type="caution">
    <text evidence="1">The sequence shown here is derived from an EMBL/GenBank/DDBJ whole genome shotgun (WGS) entry which is preliminary data.</text>
</comment>
<dbReference type="Gene3D" id="3.40.50.1820">
    <property type="entry name" value="alpha/beta hydrolase"/>
    <property type="match status" value="1"/>
</dbReference>
<dbReference type="InterPro" id="IPR029058">
    <property type="entry name" value="AB_hydrolase_fold"/>
</dbReference>
<name>A0A0C9QA28_LACPA</name>
<evidence type="ECO:0000313" key="2">
    <source>
        <dbReference type="Proteomes" id="UP000032552"/>
    </source>
</evidence>
<dbReference type="RefSeq" id="WP_003576275.1">
    <property type="nucleotide sequence ID" value="NZ_BAYM01000009.1"/>
</dbReference>
<dbReference type="Proteomes" id="UP000032552">
    <property type="component" value="Unassembled WGS sequence"/>
</dbReference>
<accession>A0A0C9QA28</accession>